<dbReference type="RefSeq" id="WP_115008414.1">
    <property type="nucleotide sequence ID" value="NZ_UGQU01000004.1"/>
</dbReference>
<dbReference type="InterPro" id="IPR006145">
    <property type="entry name" value="PsdUridine_synth_RsuA/RluA"/>
</dbReference>
<protein>
    <submittedName>
        <fullName evidence="2">Ribosomal large subunit pseudouridine synthase A</fullName>
        <ecNumber evidence="2">5.4.99.28</ecNumber>
    </submittedName>
</protein>
<dbReference type="GO" id="GO:0160151">
    <property type="term" value="F:tRNA pseudouridine(32) synthase activity"/>
    <property type="evidence" value="ECO:0007669"/>
    <property type="project" value="UniProtKB-EC"/>
</dbReference>
<dbReference type="PROSITE" id="PS01129">
    <property type="entry name" value="PSI_RLU"/>
    <property type="match status" value="1"/>
</dbReference>
<dbReference type="Gene3D" id="3.30.2350.10">
    <property type="entry name" value="Pseudouridine synthase"/>
    <property type="match status" value="1"/>
</dbReference>
<dbReference type="PANTHER" id="PTHR21600:SF89">
    <property type="entry name" value="RIBOSOMAL LARGE SUBUNIT PSEUDOURIDINE SYNTHASE A"/>
    <property type="match status" value="1"/>
</dbReference>
<dbReference type="PANTHER" id="PTHR21600">
    <property type="entry name" value="MITOCHONDRIAL RNA PSEUDOURIDINE SYNTHASE"/>
    <property type="match status" value="1"/>
</dbReference>
<dbReference type="InterPro" id="IPR020103">
    <property type="entry name" value="PsdUridine_synth_cat_dom_sf"/>
</dbReference>
<dbReference type="EC" id="5.4.99.28" evidence="2"/>
<dbReference type="GO" id="GO:0003723">
    <property type="term" value="F:RNA binding"/>
    <property type="evidence" value="ECO:0007669"/>
    <property type="project" value="InterPro"/>
</dbReference>
<dbReference type="InterPro" id="IPR050188">
    <property type="entry name" value="RluA_PseudoU_synthase"/>
</dbReference>
<dbReference type="InterPro" id="IPR006224">
    <property type="entry name" value="PsdUridine_synth_RluA-like_CS"/>
</dbReference>
<gene>
    <name evidence="2" type="primary">rluA</name>
    <name evidence="2" type="ORF">NCTC10359_02602</name>
</gene>
<organism evidence="2 3">
    <name type="scientific">Moraxella lacunata</name>
    <dbReference type="NCBI Taxonomy" id="477"/>
    <lineage>
        <taxon>Bacteria</taxon>
        <taxon>Pseudomonadati</taxon>
        <taxon>Pseudomonadota</taxon>
        <taxon>Gammaproteobacteria</taxon>
        <taxon>Moraxellales</taxon>
        <taxon>Moraxellaceae</taxon>
        <taxon>Moraxella</taxon>
    </lineage>
</organism>
<proteinExistence type="predicted"/>
<evidence type="ECO:0000313" key="2">
    <source>
        <dbReference type="EMBL" id="STZ64154.1"/>
    </source>
</evidence>
<name>A0A378TV65_MORLA</name>
<evidence type="ECO:0000313" key="3">
    <source>
        <dbReference type="Proteomes" id="UP000254437"/>
    </source>
</evidence>
<dbReference type="Pfam" id="PF00849">
    <property type="entry name" value="PseudoU_synth_2"/>
    <property type="match status" value="1"/>
</dbReference>
<dbReference type="CDD" id="cd02869">
    <property type="entry name" value="PseudoU_synth_RluA_like"/>
    <property type="match status" value="1"/>
</dbReference>
<keyword evidence="2" id="KW-0413">Isomerase</keyword>
<accession>A0A378TV65</accession>
<dbReference type="Proteomes" id="UP000254437">
    <property type="component" value="Unassembled WGS sequence"/>
</dbReference>
<sequence>MTDRHDRLSDDKIALMNAQECEYNDEFFKNFIHSITVYEDDDIWVGDKPFGLLSVDGRSLKVSLQSRLLKVYPNIKLVHRLDMDTSGLIIFAKNEFAQTHLSKQFAERMVSKEYQAVVFGTIERAGKKGVIDVPVRYEPTTKPRHIVDMNWSKRALTHYEVLHHELRTDKAGKAHAVTRLALRPITGRSHQLRVHCVHIGHVMIGDPIYAENIALELAPRLNLHAHKLRLKHPTHGAWLDWESEVPF</sequence>
<dbReference type="GO" id="GO:0000455">
    <property type="term" value="P:enzyme-directed rRNA pseudouridine synthesis"/>
    <property type="evidence" value="ECO:0007669"/>
    <property type="project" value="TreeGrafter"/>
</dbReference>
<dbReference type="STRING" id="477.A9309_09000"/>
<feature type="domain" description="Pseudouridine synthase RsuA/RluA-like" evidence="1">
    <location>
        <begin position="43"/>
        <end position="196"/>
    </location>
</feature>
<reference evidence="2 3" key="1">
    <citation type="submission" date="2018-06" db="EMBL/GenBank/DDBJ databases">
        <authorList>
            <consortium name="Pathogen Informatics"/>
            <person name="Doyle S."/>
        </authorList>
    </citation>
    <scope>NUCLEOTIDE SEQUENCE [LARGE SCALE GENOMIC DNA]</scope>
    <source>
        <strain evidence="2 3">NCTC10359</strain>
    </source>
</reference>
<dbReference type="AlphaFoldDB" id="A0A378TV65"/>
<dbReference type="EMBL" id="UGQU01000004">
    <property type="protein sequence ID" value="STZ64154.1"/>
    <property type="molecule type" value="Genomic_DNA"/>
</dbReference>
<dbReference type="SUPFAM" id="SSF55120">
    <property type="entry name" value="Pseudouridine synthase"/>
    <property type="match status" value="1"/>
</dbReference>
<evidence type="ECO:0000259" key="1">
    <source>
        <dbReference type="Pfam" id="PF00849"/>
    </source>
</evidence>